<comment type="similarity">
    <text evidence="1">Belongs to the FAM72 family.</text>
</comment>
<evidence type="ECO:0000256" key="1">
    <source>
        <dbReference type="ARBA" id="ARBA00006888"/>
    </source>
</evidence>
<dbReference type="Pfam" id="PF14976">
    <property type="entry name" value="YPEH2ZP"/>
    <property type="match status" value="1"/>
</dbReference>
<evidence type="ECO:0000313" key="3">
    <source>
        <dbReference type="Proteomes" id="UP000274922"/>
    </source>
</evidence>
<dbReference type="PANTHER" id="PTHR31841:SF1">
    <property type="entry name" value="PROTEIN FAM72A-RELATED"/>
    <property type="match status" value="1"/>
</dbReference>
<dbReference type="GO" id="GO:0005829">
    <property type="term" value="C:cytosol"/>
    <property type="evidence" value="ECO:0007669"/>
    <property type="project" value="TreeGrafter"/>
</dbReference>
<evidence type="ECO:0000313" key="2">
    <source>
        <dbReference type="EMBL" id="RKP02798.1"/>
    </source>
</evidence>
<gene>
    <name evidence="2" type="ORF">CXG81DRAFT_10343</name>
</gene>
<organism evidence="2 3">
    <name type="scientific">Caulochytrium protostelioides</name>
    <dbReference type="NCBI Taxonomy" id="1555241"/>
    <lineage>
        <taxon>Eukaryota</taxon>
        <taxon>Fungi</taxon>
        <taxon>Fungi incertae sedis</taxon>
        <taxon>Chytridiomycota</taxon>
        <taxon>Chytridiomycota incertae sedis</taxon>
        <taxon>Chytridiomycetes</taxon>
        <taxon>Caulochytriales</taxon>
        <taxon>Caulochytriaceae</taxon>
        <taxon>Caulochytrium</taxon>
    </lineage>
</organism>
<evidence type="ECO:0008006" key="4">
    <source>
        <dbReference type="Google" id="ProtNLM"/>
    </source>
</evidence>
<sequence length="144" mass="16238">MIDVDANRTAWVISCRGCRTRVSQRGIRAVLLADNQVHLFSTDLPPEGCMLMDGIYQTDNCACLIKDTGCRTCGNVLGYHISRPCAQCLSSPNNGHLWIFSSNAICSEERRSKSTDDIMIWGQLPRVEKSESHEMLDQYDQHCR</sequence>
<dbReference type="OrthoDB" id="2526683at2759"/>
<dbReference type="EMBL" id="ML014135">
    <property type="protein sequence ID" value="RKP02798.1"/>
    <property type="molecule type" value="Genomic_DNA"/>
</dbReference>
<dbReference type="InterPro" id="IPR026768">
    <property type="entry name" value="YPEH2ZP"/>
</dbReference>
<dbReference type="PANTHER" id="PTHR31841">
    <property type="entry name" value="PROTEIN FAM72A-RELATED"/>
    <property type="match status" value="1"/>
</dbReference>
<protein>
    <recommendedName>
        <fullName evidence="4">Protein FAM72</fullName>
    </recommendedName>
</protein>
<proteinExistence type="inferred from homology"/>
<name>A0A4P9XBM1_9FUNG</name>
<dbReference type="Proteomes" id="UP000274922">
    <property type="component" value="Unassembled WGS sequence"/>
</dbReference>
<dbReference type="AlphaFoldDB" id="A0A4P9XBM1"/>
<reference evidence="3" key="1">
    <citation type="journal article" date="2018" name="Nat. Microbiol.">
        <title>Leveraging single-cell genomics to expand the fungal tree of life.</title>
        <authorList>
            <person name="Ahrendt S.R."/>
            <person name="Quandt C.A."/>
            <person name="Ciobanu D."/>
            <person name="Clum A."/>
            <person name="Salamov A."/>
            <person name="Andreopoulos B."/>
            <person name="Cheng J.F."/>
            <person name="Woyke T."/>
            <person name="Pelin A."/>
            <person name="Henrissat B."/>
            <person name="Reynolds N.K."/>
            <person name="Benny G.L."/>
            <person name="Smith M.E."/>
            <person name="James T.Y."/>
            <person name="Grigoriev I.V."/>
        </authorList>
    </citation>
    <scope>NUCLEOTIDE SEQUENCE [LARGE SCALE GENOMIC DNA]</scope>
    <source>
        <strain evidence="3">ATCC 52028</strain>
    </source>
</reference>
<keyword evidence="3" id="KW-1185">Reference proteome</keyword>
<accession>A0A4P9XBM1</accession>